<evidence type="ECO:0008006" key="3">
    <source>
        <dbReference type="Google" id="ProtNLM"/>
    </source>
</evidence>
<reference evidence="1 2" key="1">
    <citation type="submission" date="2018-01" db="EMBL/GenBank/DDBJ databases">
        <title>G. obscuriglobus.</title>
        <authorList>
            <person name="Franke J."/>
            <person name="Blomberg W."/>
            <person name="Selmecki A."/>
        </authorList>
    </citation>
    <scope>NUCLEOTIDE SEQUENCE [LARGE SCALE GENOMIC DNA]</scope>
    <source>
        <strain evidence="1 2">DSM 5831</strain>
    </source>
</reference>
<dbReference type="AlphaFoldDB" id="A0A2Z3HEJ8"/>
<accession>A0A2Z3HEJ8</accession>
<proteinExistence type="predicted"/>
<dbReference type="Proteomes" id="UP000245802">
    <property type="component" value="Chromosome"/>
</dbReference>
<dbReference type="EMBL" id="CP025958">
    <property type="protein sequence ID" value="AWM42176.1"/>
    <property type="molecule type" value="Genomic_DNA"/>
</dbReference>
<dbReference type="KEGG" id="gog:C1280_07730"/>
<evidence type="ECO:0000313" key="2">
    <source>
        <dbReference type="Proteomes" id="UP000245802"/>
    </source>
</evidence>
<protein>
    <recommendedName>
        <fullName evidence="3">SMI1/KNR4 family protein</fullName>
    </recommendedName>
</protein>
<keyword evidence="2" id="KW-1185">Reference proteome</keyword>
<organism evidence="1 2">
    <name type="scientific">Gemmata obscuriglobus</name>
    <dbReference type="NCBI Taxonomy" id="114"/>
    <lineage>
        <taxon>Bacteria</taxon>
        <taxon>Pseudomonadati</taxon>
        <taxon>Planctomycetota</taxon>
        <taxon>Planctomycetia</taxon>
        <taxon>Gemmatales</taxon>
        <taxon>Gemmataceae</taxon>
        <taxon>Gemmata</taxon>
    </lineage>
</organism>
<evidence type="ECO:0000313" key="1">
    <source>
        <dbReference type="EMBL" id="AWM42176.1"/>
    </source>
</evidence>
<name>A0A2Z3HEJ8_9BACT</name>
<sequence length="86" mass="9640">MLLEEPLRDIFGNPFRPIIFVPEWRTDTAVALAHQMYESRDFSAMPILADALQDAGCTSDDILNHCREPGEHVRGCWAVDLVLGKG</sequence>
<gene>
    <name evidence="1" type="ORF">C1280_07730</name>
</gene>
<dbReference type="OrthoDB" id="286822at2"/>